<dbReference type="CDD" id="cd10941">
    <property type="entry name" value="CE4_PuuE_HpPgdA_like_2"/>
    <property type="match status" value="1"/>
</dbReference>
<protein>
    <submittedName>
        <fullName evidence="2">Bifunctional xylanase/deacetylase</fullName>
    </submittedName>
    <submittedName>
        <fullName evidence="3">DUF3473 domain-containing protein</fullName>
    </submittedName>
</protein>
<dbReference type="Pfam" id="PF11959">
    <property type="entry name" value="DUF3473"/>
    <property type="match status" value="1"/>
</dbReference>
<dbReference type="EMBL" id="CYYK01000002">
    <property type="protein sequence ID" value="CUN63716.1"/>
    <property type="molecule type" value="Genomic_DNA"/>
</dbReference>
<dbReference type="GO" id="GO:0045493">
    <property type="term" value="P:xylan catabolic process"/>
    <property type="evidence" value="ECO:0007669"/>
    <property type="project" value="UniProtKB-KW"/>
</dbReference>
<dbReference type="PROSITE" id="PS51677">
    <property type="entry name" value="NODB"/>
    <property type="match status" value="1"/>
</dbReference>
<dbReference type="PANTHER" id="PTHR47561:SF1">
    <property type="entry name" value="POLYSACCHARIDE DEACETYLASE FAMILY PROTEIN (AFU_ORTHOLOGUE AFUA_6G05030)"/>
    <property type="match status" value="1"/>
</dbReference>
<gene>
    <name evidence="2" type="ORF">ERS852380_00751</name>
    <name evidence="3" type="ORF">GKD66_20630</name>
</gene>
<keyword evidence="2" id="KW-0326">Glycosidase</keyword>
<evidence type="ECO:0000259" key="1">
    <source>
        <dbReference type="PROSITE" id="PS51677"/>
    </source>
</evidence>
<dbReference type="Gene3D" id="3.20.20.370">
    <property type="entry name" value="Glycoside hydrolase/deacetylase"/>
    <property type="match status" value="1"/>
</dbReference>
<dbReference type="AlphaFoldDB" id="A0A173YKI4"/>
<name>A0A173YKI4_PARDI</name>
<reference evidence="3 5" key="2">
    <citation type="journal article" date="2019" name="Nat. Med.">
        <title>A library of human gut bacterial isolates paired with longitudinal multiomics data enables mechanistic microbiome research.</title>
        <authorList>
            <person name="Poyet M."/>
            <person name="Groussin M."/>
            <person name="Gibbons S.M."/>
            <person name="Avila-Pacheco J."/>
            <person name="Jiang X."/>
            <person name="Kearney S.M."/>
            <person name="Perrotta A.R."/>
            <person name="Berdy B."/>
            <person name="Zhao S."/>
            <person name="Lieberman T.D."/>
            <person name="Swanson P.K."/>
            <person name="Smith M."/>
            <person name="Roesemann S."/>
            <person name="Alexander J.E."/>
            <person name="Rich S.A."/>
            <person name="Livny J."/>
            <person name="Vlamakis H."/>
            <person name="Clish C."/>
            <person name="Bullock K."/>
            <person name="Deik A."/>
            <person name="Scott J."/>
            <person name="Pierce K.A."/>
            <person name="Xavier R.J."/>
            <person name="Alm E.J."/>
        </authorList>
    </citation>
    <scope>NUCLEOTIDE SEQUENCE [LARGE SCALE GENOMIC DNA]</scope>
    <source>
        <strain evidence="3 5">BIOML-A32</strain>
    </source>
</reference>
<evidence type="ECO:0000313" key="4">
    <source>
        <dbReference type="Proteomes" id="UP000095455"/>
    </source>
</evidence>
<comment type="caution">
    <text evidence="3">The sequence shown here is derived from an EMBL/GenBank/DDBJ whole genome shotgun (WGS) entry which is preliminary data.</text>
</comment>
<dbReference type="RefSeq" id="WP_036630381.1">
    <property type="nucleotide sequence ID" value="NZ_CABMKT010000001.1"/>
</dbReference>
<keyword evidence="2" id="KW-0378">Hydrolase</keyword>
<dbReference type="GO" id="GO:0016798">
    <property type="term" value="F:hydrolase activity, acting on glycosyl bonds"/>
    <property type="evidence" value="ECO:0007669"/>
    <property type="project" value="UniProtKB-KW"/>
</dbReference>
<feature type="domain" description="NodB homology" evidence="1">
    <location>
        <begin position="15"/>
        <end position="284"/>
    </location>
</feature>
<dbReference type="InterPro" id="IPR011330">
    <property type="entry name" value="Glyco_hydro/deAcase_b/a-brl"/>
</dbReference>
<keyword evidence="2" id="KW-0119">Carbohydrate metabolism</keyword>
<evidence type="ECO:0000313" key="3">
    <source>
        <dbReference type="EMBL" id="MRZ52580.1"/>
    </source>
</evidence>
<evidence type="ECO:0000313" key="5">
    <source>
        <dbReference type="Proteomes" id="UP000441358"/>
    </source>
</evidence>
<reference evidence="2 4" key="1">
    <citation type="submission" date="2015-09" db="EMBL/GenBank/DDBJ databases">
        <authorList>
            <consortium name="Pathogen Informatics"/>
        </authorList>
    </citation>
    <scope>NUCLEOTIDE SEQUENCE [LARGE SCALE GENOMIC DNA]</scope>
    <source>
        <strain evidence="2 4">2789STDY5608822</strain>
    </source>
</reference>
<dbReference type="InterPro" id="IPR045235">
    <property type="entry name" value="PuuE_HpPgdA-like"/>
</dbReference>
<keyword evidence="2" id="KW-0624">Polysaccharide degradation</keyword>
<sequence>MNILTFDIEDWYNCDFISEDFDWDRHEVRIYQGVDRILEELDKRNLKGTFFCLGWIAERHPGVIRSIQKQGHHIGCHSYQHELSFRFNEKDFKRDTAMAKSLIEDLIGEEVNAFRAPGFSITKNNTWALRCLGELGFEYDCSMFPAPHDYGGMPSYGMGVPKRIDLGFGGFIKEFPINIQAICGKYIVFSGGGFFRLFPYWLIDYWAKDCTYMMTYFHPRDFDTGQPIIRSLPVMRRFKSYVGIKGAFGKFQRLLSHYDFMSVKQADSIIEWDKTPLVKLEDLK</sequence>
<dbReference type="Proteomes" id="UP000441358">
    <property type="component" value="Unassembled WGS sequence"/>
</dbReference>
<dbReference type="Pfam" id="PF01522">
    <property type="entry name" value="Polysacc_deac_1"/>
    <property type="match status" value="1"/>
</dbReference>
<dbReference type="GO" id="GO:0016810">
    <property type="term" value="F:hydrolase activity, acting on carbon-nitrogen (but not peptide) bonds"/>
    <property type="evidence" value="ECO:0007669"/>
    <property type="project" value="InterPro"/>
</dbReference>
<dbReference type="EMBL" id="WKMC01000023">
    <property type="protein sequence ID" value="MRZ52580.1"/>
    <property type="molecule type" value="Genomic_DNA"/>
</dbReference>
<dbReference type="InterPro" id="IPR002509">
    <property type="entry name" value="NODB_dom"/>
</dbReference>
<dbReference type="InterPro" id="IPR022560">
    <property type="entry name" value="DUF3473"/>
</dbReference>
<proteinExistence type="predicted"/>
<keyword evidence="2" id="KW-0858">Xylan degradation</keyword>
<accession>A0A173YKI4</accession>
<evidence type="ECO:0000313" key="2">
    <source>
        <dbReference type="EMBL" id="CUN63716.1"/>
    </source>
</evidence>
<dbReference type="Proteomes" id="UP000095455">
    <property type="component" value="Unassembled WGS sequence"/>
</dbReference>
<dbReference type="PANTHER" id="PTHR47561">
    <property type="entry name" value="POLYSACCHARIDE DEACETYLASE FAMILY PROTEIN (AFU_ORTHOLOGUE AFUA_6G05030)"/>
    <property type="match status" value="1"/>
</dbReference>
<organism evidence="3 5">
    <name type="scientific">Parabacteroides distasonis</name>
    <dbReference type="NCBI Taxonomy" id="823"/>
    <lineage>
        <taxon>Bacteria</taxon>
        <taxon>Pseudomonadati</taxon>
        <taxon>Bacteroidota</taxon>
        <taxon>Bacteroidia</taxon>
        <taxon>Bacteroidales</taxon>
        <taxon>Tannerellaceae</taxon>
        <taxon>Parabacteroides</taxon>
    </lineage>
</organism>
<dbReference type="SUPFAM" id="SSF88713">
    <property type="entry name" value="Glycoside hydrolase/deacetylase"/>
    <property type="match status" value="1"/>
</dbReference>